<dbReference type="SUPFAM" id="SSF110997">
    <property type="entry name" value="Sporulation related repeat"/>
    <property type="match status" value="1"/>
</dbReference>
<evidence type="ECO:0000313" key="4">
    <source>
        <dbReference type="EMBL" id="MFC4159914.1"/>
    </source>
</evidence>
<name>A0ABV8MRG4_9NEIS</name>
<protein>
    <submittedName>
        <fullName evidence="4">SPOR domain-containing protein</fullName>
    </submittedName>
</protein>
<organism evidence="4 5">
    <name type="scientific">Chitinimonas lacunae</name>
    <dbReference type="NCBI Taxonomy" id="1963018"/>
    <lineage>
        <taxon>Bacteria</taxon>
        <taxon>Pseudomonadati</taxon>
        <taxon>Pseudomonadota</taxon>
        <taxon>Betaproteobacteria</taxon>
        <taxon>Neisseriales</taxon>
        <taxon>Chitinibacteraceae</taxon>
        <taxon>Chitinimonas</taxon>
    </lineage>
</organism>
<proteinExistence type="predicted"/>
<gene>
    <name evidence="4" type="ORF">ACFOW7_11215</name>
</gene>
<dbReference type="Pfam" id="PF05036">
    <property type="entry name" value="SPOR"/>
    <property type="match status" value="1"/>
</dbReference>
<evidence type="ECO:0000256" key="1">
    <source>
        <dbReference type="SAM" id="MobiDB-lite"/>
    </source>
</evidence>
<keyword evidence="5" id="KW-1185">Reference proteome</keyword>
<feature type="compositionally biased region" description="Basic and acidic residues" evidence="1">
    <location>
        <begin position="98"/>
        <end position="121"/>
    </location>
</feature>
<keyword evidence="2" id="KW-0472">Membrane</keyword>
<dbReference type="RefSeq" id="WP_378164177.1">
    <property type="nucleotide sequence ID" value="NZ_JBHSBU010000001.1"/>
</dbReference>
<dbReference type="EMBL" id="JBHSBU010000001">
    <property type="protein sequence ID" value="MFC4159914.1"/>
    <property type="molecule type" value="Genomic_DNA"/>
</dbReference>
<feature type="region of interest" description="Disordered" evidence="1">
    <location>
        <begin position="50"/>
        <end position="141"/>
    </location>
</feature>
<dbReference type="Gene3D" id="3.30.70.1070">
    <property type="entry name" value="Sporulation related repeat"/>
    <property type="match status" value="1"/>
</dbReference>
<keyword evidence="2" id="KW-0812">Transmembrane</keyword>
<evidence type="ECO:0000259" key="3">
    <source>
        <dbReference type="PROSITE" id="PS51724"/>
    </source>
</evidence>
<comment type="caution">
    <text evidence="4">The sequence shown here is derived from an EMBL/GenBank/DDBJ whole genome shotgun (WGS) entry which is preliminary data.</text>
</comment>
<feature type="domain" description="SPOR" evidence="3">
    <location>
        <begin position="137"/>
        <end position="216"/>
    </location>
</feature>
<feature type="compositionally biased region" description="Pro residues" evidence="1">
    <location>
        <begin position="122"/>
        <end position="137"/>
    </location>
</feature>
<accession>A0ABV8MRG4</accession>
<keyword evidence="2" id="KW-1133">Transmembrane helix</keyword>
<sequence>MSKDYKHSGKSRTAHHGSSSIWVGLLIGLCIGVGIAVAAVVYMNRAPNPFANKTQVTKPVPDTPPPTVTHNAKQPEVLTPQGAVPRQNPAPGAAPAEAKPEGEKFEFYTKLMESSDAKEPKPPQPAQPPETPPPAQVLPPKGTYLQLGAFQNEKDADNLKAKLAMMGVEANIQTSEVDGKGVLHRVRIGPFKNIEDLDRVRDQLKGSGVEVAVVKN</sequence>
<dbReference type="InterPro" id="IPR036680">
    <property type="entry name" value="SPOR-like_sf"/>
</dbReference>
<evidence type="ECO:0000313" key="5">
    <source>
        <dbReference type="Proteomes" id="UP001595791"/>
    </source>
</evidence>
<dbReference type="PANTHER" id="PTHR38687:SF1">
    <property type="entry name" value="CELL DIVISION PROTEIN DEDD"/>
    <property type="match status" value="1"/>
</dbReference>
<feature type="transmembrane region" description="Helical" evidence="2">
    <location>
        <begin position="21"/>
        <end position="43"/>
    </location>
</feature>
<dbReference type="PROSITE" id="PS51724">
    <property type="entry name" value="SPOR"/>
    <property type="match status" value="1"/>
</dbReference>
<dbReference type="Proteomes" id="UP001595791">
    <property type="component" value="Unassembled WGS sequence"/>
</dbReference>
<dbReference type="PANTHER" id="PTHR38687">
    <property type="entry name" value="CELL DIVISION PROTEIN DEDD-RELATED"/>
    <property type="match status" value="1"/>
</dbReference>
<dbReference type="InterPro" id="IPR052521">
    <property type="entry name" value="Cell_div_SPOR-domain"/>
</dbReference>
<reference evidence="5" key="1">
    <citation type="journal article" date="2019" name="Int. J. Syst. Evol. Microbiol.">
        <title>The Global Catalogue of Microorganisms (GCM) 10K type strain sequencing project: providing services to taxonomists for standard genome sequencing and annotation.</title>
        <authorList>
            <consortium name="The Broad Institute Genomics Platform"/>
            <consortium name="The Broad Institute Genome Sequencing Center for Infectious Disease"/>
            <person name="Wu L."/>
            <person name="Ma J."/>
        </authorList>
    </citation>
    <scope>NUCLEOTIDE SEQUENCE [LARGE SCALE GENOMIC DNA]</scope>
    <source>
        <strain evidence="5">LMG 29894</strain>
    </source>
</reference>
<evidence type="ECO:0000256" key="2">
    <source>
        <dbReference type="SAM" id="Phobius"/>
    </source>
</evidence>
<dbReference type="InterPro" id="IPR007730">
    <property type="entry name" value="SPOR-like_dom"/>
</dbReference>